<sequence length="246" mass="26799">MCRAGAVVLSVVVLHGAPAAAVMPTPQAARLLSFTLDQAEAAKGETVIATYQLDRPARRVTLIAMTPGGAPAGFRLPQQIRSTPSRDAGAISFTVPSEANAISPLWLMLNVDGQLRGAQRLNLACDYPWFFEPRVEGCPFAPARATPAAFQRFERGAMIWLAEMDSIYVLYDALHSANAARLERYDDVFIEGSPEPPLTAEPPSDRFAPVRGFGLVWRTREHVRDALGWALAPEQGYTACLGYAHY</sequence>
<feature type="chain" id="PRO_5014786333" evidence="1">
    <location>
        <begin position="22"/>
        <end position="246"/>
    </location>
</feature>
<gene>
    <name evidence="2" type="ORF">CUN48_13580</name>
</gene>
<protein>
    <submittedName>
        <fullName evidence="2">Uncharacterized protein</fullName>
    </submittedName>
</protein>
<organism evidence="2 3">
    <name type="scientific">Candidatus Thermofonsia Clade 3 bacterium</name>
    <dbReference type="NCBI Taxonomy" id="2364212"/>
    <lineage>
        <taxon>Bacteria</taxon>
        <taxon>Bacillati</taxon>
        <taxon>Chloroflexota</taxon>
        <taxon>Candidatus Thermofontia</taxon>
        <taxon>Candidatus Thermofonsia Clade 3</taxon>
    </lineage>
</organism>
<name>A0A2M8Q9K1_9CHLR</name>
<evidence type="ECO:0000256" key="1">
    <source>
        <dbReference type="SAM" id="SignalP"/>
    </source>
</evidence>
<comment type="caution">
    <text evidence="2">The sequence shown here is derived from an EMBL/GenBank/DDBJ whole genome shotgun (WGS) entry which is preliminary data.</text>
</comment>
<keyword evidence="1" id="KW-0732">Signal</keyword>
<dbReference type="Proteomes" id="UP000230790">
    <property type="component" value="Unassembled WGS sequence"/>
</dbReference>
<feature type="non-terminal residue" evidence="2">
    <location>
        <position position="246"/>
    </location>
</feature>
<reference evidence="2 3" key="1">
    <citation type="submission" date="2017-11" db="EMBL/GenBank/DDBJ databases">
        <title>Evolution of Phototrophy in the Chloroflexi Phylum Driven by Horizontal Gene Transfer.</title>
        <authorList>
            <person name="Ward L.M."/>
            <person name="Hemp J."/>
            <person name="Shih P.M."/>
            <person name="Mcglynn S.E."/>
            <person name="Fischer W."/>
        </authorList>
    </citation>
    <scope>NUCLEOTIDE SEQUENCE [LARGE SCALE GENOMIC DNA]</scope>
    <source>
        <strain evidence="2">JP3_7</strain>
    </source>
</reference>
<dbReference type="AlphaFoldDB" id="A0A2M8Q9K1"/>
<dbReference type="EMBL" id="PGTN01000182">
    <property type="protein sequence ID" value="PJF46482.1"/>
    <property type="molecule type" value="Genomic_DNA"/>
</dbReference>
<proteinExistence type="predicted"/>
<evidence type="ECO:0000313" key="2">
    <source>
        <dbReference type="EMBL" id="PJF46482.1"/>
    </source>
</evidence>
<accession>A0A2M8Q9K1</accession>
<feature type="signal peptide" evidence="1">
    <location>
        <begin position="1"/>
        <end position="21"/>
    </location>
</feature>
<evidence type="ECO:0000313" key="3">
    <source>
        <dbReference type="Proteomes" id="UP000230790"/>
    </source>
</evidence>